<gene>
    <name evidence="1" type="ORF">V3391_06725</name>
</gene>
<organism evidence="1 2">
    <name type="scientific">Luteimonas flava</name>
    <dbReference type="NCBI Taxonomy" id="3115822"/>
    <lineage>
        <taxon>Bacteria</taxon>
        <taxon>Pseudomonadati</taxon>
        <taxon>Pseudomonadota</taxon>
        <taxon>Gammaproteobacteria</taxon>
        <taxon>Lysobacterales</taxon>
        <taxon>Lysobacteraceae</taxon>
        <taxon>Luteimonas</taxon>
    </lineage>
</organism>
<dbReference type="Proteomes" id="UP001358324">
    <property type="component" value="Unassembled WGS sequence"/>
</dbReference>
<keyword evidence="2" id="KW-1185">Reference proteome</keyword>
<evidence type="ECO:0000313" key="2">
    <source>
        <dbReference type="Proteomes" id="UP001358324"/>
    </source>
</evidence>
<comment type="caution">
    <text evidence="1">The sequence shown here is derived from an EMBL/GenBank/DDBJ whole genome shotgun (WGS) entry which is preliminary data.</text>
</comment>
<evidence type="ECO:0000313" key="1">
    <source>
        <dbReference type="EMBL" id="MEF3081906.1"/>
    </source>
</evidence>
<dbReference type="RefSeq" id="WP_332077620.1">
    <property type="nucleotide sequence ID" value="NZ_JAZHBM010000001.1"/>
</dbReference>
<protein>
    <submittedName>
        <fullName evidence="1">Uncharacterized protein</fullName>
    </submittedName>
</protein>
<proteinExistence type="predicted"/>
<accession>A0ABU7WFD6</accession>
<reference evidence="1 2" key="1">
    <citation type="submission" date="2024-01" db="EMBL/GenBank/DDBJ databases">
        <title>Novel species of the genus Luteimonas isolated from rivers.</title>
        <authorList>
            <person name="Lu H."/>
        </authorList>
    </citation>
    <scope>NUCLEOTIDE SEQUENCE [LARGE SCALE GENOMIC DNA]</scope>
    <source>
        <strain evidence="1 2">SMYT11W</strain>
    </source>
</reference>
<sequence length="80" mass="8752">MNSELRDISGLLKPKAVLPTIKRIGEYVSTMKGAGKAPVRVTISAKDYDAIMRTLNAARQDHEPTIGGLLYRDLPVERGS</sequence>
<dbReference type="EMBL" id="JAZHBM010000001">
    <property type="protein sequence ID" value="MEF3081906.1"/>
    <property type="molecule type" value="Genomic_DNA"/>
</dbReference>
<name>A0ABU7WFD6_9GAMM</name>